<evidence type="ECO:0008006" key="2">
    <source>
        <dbReference type="Google" id="ProtNLM"/>
    </source>
</evidence>
<reference evidence="1" key="1">
    <citation type="submission" date="2017-07" db="EMBL/GenBank/DDBJ databases">
        <authorList>
            <person name="Mikheyev A."/>
            <person name="Grau M."/>
        </authorList>
    </citation>
    <scope>NUCLEOTIDE SEQUENCE</scope>
    <source>
        <tissue evidence="1">Venom_gland</tissue>
    </source>
</reference>
<evidence type="ECO:0000313" key="1">
    <source>
        <dbReference type="EMBL" id="LAA27107.1"/>
    </source>
</evidence>
<name>A0A2H6N8U4_9SAUR</name>
<reference evidence="1" key="2">
    <citation type="submission" date="2017-12" db="EMBL/GenBank/DDBJ databases">
        <title>Coralsnake Venomics: Analyses of Venom Gland Transcriptomes and Proteomes of Six Brazilian Taxa.</title>
        <authorList>
            <person name="Aird S.D."/>
            <person name="Jorge da Silva N."/>
            <person name="Qiu L."/>
            <person name="Villar-Briones A."/>
            <person name="Aparecida-Saddi V."/>
            <person name="Campos-Telles M.P."/>
            <person name="Grau M."/>
            <person name="Mikheyev A.S."/>
        </authorList>
    </citation>
    <scope>NUCLEOTIDE SEQUENCE</scope>
    <source>
        <tissue evidence="1">Venom_gland</tissue>
    </source>
</reference>
<accession>A0A2H6N8U4</accession>
<organism evidence="1">
    <name type="scientific">Micrurus carvalhoi</name>
    <dbReference type="NCBI Taxonomy" id="3147026"/>
    <lineage>
        <taxon>Eukaryota</taxon>
        <taxon>Metazoa</taxon>
        <taxon>Chordata</taxon>
        <taxon>Craniata</taxon>
        <taxon>Vertebrata</taxon>
        <taxon>Euteleostomi</taxon>
        <taxon>Lepidosauria</taxon>
        <taxon>Squamata</taxon>
        <taxon>Bifurcata</taxon>
        <taxon>Unidentata</taxon>
        <taxon>Episquamata</taxon>
        <taxon>Toxicofera</taxon>
        <taxon>Serpentes</taxon>
        <taxon>Colubroidea</taxon>
        <taxon>Elapidae</taxon>
        <taxon>Elapinae</taxon>
        <taxon>Micrurus</taxon>
    </lineage>
</organism>
<proteinExistence type="predicted"/>
<dbReference type="PANTHER" id="PTHR45913:SF21">
    <property type="entry name" value="DUF4371 DOMAIN-CONTAINING PROTEIN"/>
    <property type="match status" value="1"/>
</dbReference>
<dbReference type="AlphaFoldDB" id="A0A2H6N8U4"/>
<protein>
    <recommendedName>
        <fullName evidence="2">DUF4371 domain-containing protein</fullName>
    </recommendedName>
</protein>
<sequence>MKSFAKLNDLELDWAKLASVTTDGAPSMVGCVKGVVAHINKEMTKHNHLYPIAIHCLIHQQALCYKSLKWDSVMKVVVSCVNFIRAQFQEFLSELNVAYEDILYNTGSIGWVEGEF</sequence>
<dbReference type="EMBL" id="IACI01067171">
    <property type="protein sequence ID" value="LAA27107.1"/>
    <property type="molecule type" value="Transcribed_RNA"/>
</dbReference>
<dbReference type="PANTHER" id="PTHR45913">
    <property type="entry name" value="EPM2A-INTERACTING PROTEIN 1"/>
    <property type="match status" value="1"/>
</dbReference>